<dbReference type="EMBL" id="SJPN01000020">
    <property type="protein sequence ID" value="TWT89589.1"/>
    <property type="molecule type" value="Genomic_DNA"/>
</dbReference>
<sequence precursor="true">MNRIFWIRRIRRCIAAIAIVFASLVAFAAFEIIRNSGDLQNVPGHRMRVRLGQFWPDGLQERFVTRGYVSSDWSIDSSSTFIRFDADLPAVAQWRAFLRTDNYASAVSLDNKDDRWCEVREQRCASIPLSSLTGEVPAWWNPTGDICDTFETMVWYDQIDSGVGRGNYLQYDPNTSTAWVYSYSCQHDLLWDRGDGAPVAIADTPKPSQ</sequence>
<feature type="signal peptide" evidence="1">
    <location>
        <begin position="1"/>
        <end position="28"/>
    </location>
</feature>
<evidence type="ECO:0000313" key="3">
    <source>
        <dbReference type="Proteomes" id="UP000320176"/>
    </source>
</evidence>
<name>A0A5C5ZQ37_9BACT</name>
<accession>A0A5C5ZQ37</accession>
<evidence type="ECO:0000256" key="1">
    <source>
        <dbReference type="SAM" id="SignalP"/>
    </source>
</evidence>
<comment type="caution">
    <text evidence="2">The sequence shown here is derived from an EMBL/GenBank/DDBJ whole genome shotgun (WGS) entry which is preliminary data.</text>
</comment>
<evidence type="ECO:0000313" key="2">
    <source>
        <dbReference type="EMBL" id="TWT89589.1"/>
    </source>
</evidence>
<feature type="chain" id="PRO_5022992920" evidence="1">
    <location>
        <begin position="29"/>
        <end position="209"/>
    </location>
</feature>
<keyword evidence="3" id="KW-1185">Reference proteome</keyword>
<protein>
    <submittedName>
        <fullName evidence="2">Uncharacterized protein</fullName>
    </submittedName>
</protein>
<gene>
    <name evidence="2" type="ORF">Pla52n_67160</name>
</gene>
<dbReference type="Proteomes" id="UP000320176">
    <property type="component" value="Unassembled WGS sequence"/>
</dbReference>
<keyword evidence="1" id="KW-0732">Signal</keyword>
<proteinExistence type="predicted"/>
<dbReference type="AlphaFoldDB" id="A0A5C5ZQ37"/>
<organism evidence="2 3">
    <name type="scientific">Stieleria varia</name>
    <dbReference type="NCBI Taxonomy" id="2528005"/>
    <lineage>
        <taxon>Bacteria</taxon>
        <taxon>Pseudomonadati</taxon>
        <taxon>Planctomycetota</taxon>
        <taxon>Planctomycetia</taxon>
        <taxon>Pirellulales</taxon>
        <taxon>Pirellulaceae</taxon>
        <taxon>Stieleria</taxon>
    </lineage>
</organism>
<reference evidence="2 3" key="1">
    <citation type="submission" date="2019-02" db="EMBL/GenBank/DDBJ databases">
        <title>Deep-cultivation of Planctomycetes and their phenomic and genomic characterization uncovers novel biology.</title>
        <authorList>
            <person name="Wiegand S."/>
            <person name="Jogler M."/>
            <person name="Boedeker C."/>
            <person name="Pinto D."/>
            <person name="Vollmers J."/>
            <person name="Rivas-Marin E."/>
            <person name="Kohn T."/>
            <person name="Peeters S.H."/>
            <person name="Heuer A."/>
            <person name="Rast P."/>
            <person name="Oberbeckmann S."/>
            <person name="Bunk B."/>
            <person name="Jeske O."/>
            <person name="Meyerdierks A."/>
            <person name="Storesund J.E."/>
            <person name="Kallscheuer N."/>
            <person name="Luecker S."/>
            <person name="Lage O.M."/>
            <person name="Pohl T."/>
            <person name="Merkel B.J."/>
            <person name="Hornburger P."/>
            <person name="Mueller R.-W."/>
            <person name="Bruemmer F."/>
            <person name="Labrenz M."/>
            <person name="Spormann A.M."/>
            <person name="Op Den Camp H."/>
            <person name="Overmann J."/>
            <person name="Amann R."/>
            <person name="Jetten M.S.M."/>
            <person name="Mascher T."/>
            <person name="Medema M.H."/>
            <person name="Devos D.P."/>
            <person name="Kaster A.-K."/>
            <person name="Ovreas L."/>
            <person name="Rohde M."/>
            <person name="Galperin M.Y."/>
            <person name="Jogler C."/>
        </authorList>
    </citation>
    <scope>NUCLEOTIDE SEQUENCE [LARGE SCALE GENOMIC DNA]</scope>
    <source>
        <strain evidence="2 3">Pla52n</strain>
    </source>
</reference>